<dbReference type="InterPro" id="IPR049732">
    <property type="entry name" value="Smlt3025-like"/>
</dbReference>
<dbReference type="EMBL" id="QVLS01000015">
    <property type="protein sequence ID" value="RFP76237.1"/>
    <property type="molecule type" value="Genomic_DNA"/>
</dbReference>
<keyword evidence="1" id="KW-0812">Transmembrane</keyword>
<organism evidence="2 3">
    <name type="scientific">Hydrogenophaga borbori</name>
    <dbReference type="NCBI Taxonomy" id="2294117"/>
    <lineage>
        <taxon>Bacteria</taxon>
        <taxon>Pseudomonadati</taxon>
        <taxon>Pseudomonadota</taxon>
        <taxon>Betaproteobacteria</taxon>
        <taxon>Burkholderiales</taxon>
        <taxon>Comamonadaceae</taxon>
        <taxon>Hydrogenophaga</taxon>
    </lineage>
</organism>
<proteinExistence type="predicted"/>
<reference evidence="2 3" key="1">
    <citation type="submission" date="2018-08" db="EMBL/GenBank/DDBJ databases">
        <title>Hydrogenophaga sp. LA-38 isolated from sludge.</title>
        <authorList>
            <person name="Im W.-T."/>
        </authorList>
    </citation>
    <scope>NUCLEOTIDE SEQUENCE [LARGE SCALE GENOMIC DNA]</scope>
    <source>
        <strain evidence="2 3">LA-38</strain>
    </source>
</reference>
<dbReference type="CDD" id="cd20897">
    <property type="entry name" value="Smlt3025-like"/>
    <property type="match status" value="1"/>
</dbReference>
<dbReference type="AlphaFoldDB" id="A0A372EEM2"/>
<keyword evidence="3" id="KW-1185">Reference proteome</keyword>
<evidence type="ECO:0000313" key="2">
    <source>
        <dbReference type="EMBL" id="RFP76237.1"/>
    </source>
</evidence>
<dbReference type="RefSeq" id="WP_116960855.1">
    <property type="nucleotide sequence ID" value="NZ_QVLS01000015.1"/>
</dbReference>
<name>A0A372EEM2_9BURK</name>
<evidence type="ECO:0000313" key="3">
    <source>
        <dbReference type="Proteomes" id="UP000261931"/>
    </source>
</evidence>
<sequence length="302" mass="34482">MTTSNNKAGVAKFGDEVVAAKPRRRIGRWLLGLLLIGLLAIAAIVAIWLHKAQRITSRIESHVASQPYPGFAIGDLGGMPVKMPRYMAELLEYDGDPGWAPAPDWRPPVRTFESKINSFGFYVRFPDGQTLDSWERREEKLLTPPWEDRWISVGVKSSKRYPRDGFLDVYVKRRLLDHSGKSVNHRYFRQAENEHDLEVFRLTPPPEGPDPTKTLVSEEFVGRDSTGKVISTLDCTVSFDANRSRCSQVWSMETQELRVQLTASYRRPLLQHWREIQPMVTQIVLGFRHDPSKSEKAPSAPR</sequence>
<dbReference type="Proteomes" id="UP000261931">
    <property type="component" value="Unassembled WGS sequence"/>
</dbReference>
<protein>
    <submittedName>
        <fullName evidence="2">Uncharacterized protein</fullName>
    </submittedName>
</protein>
<keyword evidence="1" id="KW-0472">Membrane</keyword>
<keyword evidence="1" id="KW-1133">Transmembrane helix</keyword>
<feature type="transmembrane region" description="Helical" evidence="1">
    <location>
        <begin position="29"/>
        <end position="49"/>
    </location>
</feature>
<gene>
    <name evidence="2" type="ORF">DY262_20110</name>
</gene>
<evidence type="ECO:0000256" key="1">
    <source>
        <dbReference type="SAM" id="Phobius"/>
    </source>
</evidence>
<accession>A0A372EEM2</accession>
<comment type="caution">
    <text evidence="2">The sequence shown here is derived from an EMBL/GenBank/DDBJ whole genome shotgun (WGS) entry which is preliminary data.</text>
</comment>